<keyword evidence="1" id="KW-0472">Membrane</keyword>
<accession>A0A844FQ41</accession>
<proteinExistence type="predicted"/>
<keyword evidence="1" id="KW-0812">Transmembrane</keyword>
<dbReference type="EMBL" id="VUNM01000001">
    <property type="protein sequence ID" value="MST88051.1"/>
    <property type="molecule type" value="Genomic_DNA"/>
</dbReference>
<protein>
    <submittedName>
        <fullName evidence="2">Uncharacterized protein</fullName>
    </submittedName>
</protein>
<dbReference type="AlphaFoldDB" id="A0A844FQ41"/>
<keyword evidence="1" id="KW-1133">Transmembrane helix</keyword>
<comment type="caution">
    <text evidence="2">The sequence shown here is derived from an EMBL/GenBank/DDBJ whole genome shotgun (WGS) entry which is preliminary data.</text>
</comment>
<dbReference type="Proteomes" id="UP000442619">
    <property type="component" value="Unassembled WGS sequence"/>
</dbReference>
<evidence type="ECO:0000256" key="1">
    <source>
        <dbReference type="SAM" id="Phobius"/>
    </source>
</evidence>
<evidence type="ECO:0000313" key="3">
    <source>
        <dbReference type="Proteomes" id="UP000442619"/>
    </source>
</evidence>
<reference evidence="2 3" key="1">
    <citation type="submission" date="2019-08" db="EMBL/GenBank/DDBJ databases">
        <title>In-depth cultivation of the pig gut microbiome towards novel bacterial diversity and tailored functional studies.</title>
        <authorList>
            <person name="Wylensek D."/>
            <person name="Hitch T.C.A."/>
            <person name="Clavel T."/>
        </authorList>
    </citation>
    <scope>NUCLEOTIDE SEQUENCE [LARGE SCALE GENOMIC DNA]</scope>
    <source>
        <strain evidence="2 3">CA-Schmier-601-WT-3</strain>
    </source>
</reference>
<evidence type="ECO:0000313" key="2">
    <source>
        <dbReference type="EMBL" id="MST88051.1"/>
    </source>
</evidence>
<keyword evidence="3" id="KW-1185">Reference proteome</keyword>
<feature type="transmembrane region" description="Helical" evidence="1">
    <location>
        <begin position="17"/>
        <end position="39"/>
    </location>
</feature>
<dbReference type="RefSeq" id="WP_154513997.1">
    <property type="nucleotide sequence ID" value="NZ_VUNM01000001.1"/>
</dbReference>
<sequence>MTTTQDRQGHSQKRKGLIFLIVLLVIALICGIYYGYAYVNKTKIDLSKNMTVHYIGISGLASVKYVDYHFSEDETNQYQKFLKTVRYHASKSSHLANGDQITITSDYDHEIAKQLNLRIVNTSRTFTVSGLPYRF</sequence>
<organism evidence="2 3">
    <name type="scientific">Sharpea porci</name>
    <dbReference type="NCBI Taxonomy" id="2652286"/>
    <lineage>
        <taxon>Bacteria</taxon>
        <taxon>Bacillati</taxon>
        <taxon>Bacillota</taxon>
        <taxon>Erysipelotrichia</taxon>
        <taxon>Erysipelotrichales</taxon>
        <taxon>Coprobacillaceae</taxon>
        <taxon>Sharpea</taxon>
    </lineage>
</organism>
<name>A0A844FQ41_9FIRM</name>
<gene>
    <name evidence="2" type="ORF">FYJ79_00285</name>
</gene>